<dbReference type="InterPro" id="IPR011545">
    <property type="entry name" value="DEAD/DEAH_box_helicase_dom"/>
</dbReference>
<dbReference type="InParanoid" id="H3A9G7"/>
<dbReference type="PANTHER" id="PTHR47959">
    <property type="entry name" value="ATP-DEPENDENT RNA HELICASE RHLE-RELATED"/>
    <property type="match status" value="1"/>
</dbReference>
<evidence type="ECO:0000256" key="6">
    <source>
        <dbReference type="PROSITE-ProRule" id="PRU00552"/>
    </source>
</evidence>
<sequence>MLTAGGYRKAALGARALLPTACRRLAETQAGGPGIAPARLLVTSAPVCSSHHHHQHPGGVPSESVIRVPRNLQRRADSLRQLQKSEPLRFRPSRPGRLLIACRRPAANQTLGYTCGKFEGPSLASKGWKHRKAFGDYFVINPGHQGNHPAVEEDKKASTFGSLGLCSPLIEALETLGIARPTAVQLQTIPKLLRGQNVLCAAETGSGKTFSYLLPAVHALEAEDRAGGEAPGNPRCVVLVPSRELADQVQAVARSLSGFVNLNVRTIGGGRGVGSIKTALSGDVADILVATPGALWKALKRDLVTLSNLRYFILDESDTLFDDSFIELVEDIFLHTRIASNPSETSGLERKAQLVVIGATFPGGTGKLLSKVTDLGSILTVKSKRLHFLMPHVKQKFLKVKGADKATELMQLLRTLSVEKPNTGMLIFCNSASTVNWLGYILDDHGIKHLRLQGQMPGAMRAGIFKTFQKGSVDVLICTDIASRGLDTGRVEMVVNFDFPPSLTDYIHRAGRVGRVGSKTLGTVINYVTHPWDVELVQKIEAAARKRTILPGMESAIDKPLPQTEKIEFGSEV</sequence>
<dbReference type="HOGENOM" id="CLU_003041_1_3_1"/>
<proteinExistence type="predicted"/>
<dbReference type="Gene3D" id="3.40.50.300">
    <property type="entry name" value="P-loop containing nucleotide triphosphate hydrolases"/>
    <property type="match status" value="2"/>
</dbReference>
<evidence type="ECO:0000256" key="4">
    <source>
        <dbReference type="ARBA" id="ARBA00022806"/>
    </source>
</evidence>
<dbReference type="eggNOG" id="KOG0330">
    <property type="taxonomic scope" value="Eukaryota"/>
</dbReference>
<feature type="domain" description="DEAD-box RNA helicase Q" evidence="9">
    <location>
        <begin position="158"/>
        <end position="186"/>
    </location>
</feature>
<dbReference type="GO" id="GO:0005829">
    <property type="term" value="C:cytosol"/>
    <property type="evidence" value="ECO:0007669"/>
    <property type="project" value="TreeGrafter"/>
</dbReference>
<dbReference type="PROSITE" id="PS51192">
    <property type="entry name" value="HELICASE_ATP_BIND_1"/>
    <property type="match status" value="1"/>
</dbReference>
<reference evidence="11" key="1">
    <citation type="submission" date="2011-08" db="EMBL/GenBank/DDBJ databases">
        <title>The draft genome of Latimeria chalumnae.</title>
        <authorList>
            <person name="Di Palma F."/>
            <person name="Alfoldi J."/>
            <person name="Johnson J."/>
            <person name="Berlin A."/>
            <person name="Gnerre S."/>
            <person name="Jaffe D."/>
            <person name="MacCallum I."/>
            <person name="Young S."/>
            <person name="Walker B.J."/>
            <person name="Lander E."/>
            <person name="Lindblad-Toh K."/>
        </authorList>
    </citation>
    <scope>NUCLEOTIDE SEQUENCE [LARGE SCALE GENOMIC DNA]</scope>
    <source>
        <strain evidence="11">Wild caught</strain>
    </source>
</reference>
<dbReference type="FunCoup" id="H3A9G7">
    <property type="interactions" value="1694"/>
</dbReference>
<name>H3A9G7_LATCH</name>
<dbReference type="GO" id="GO:0005524">
    <property type="term" value="F:ATP binding"/>
    <property type="evidence" value="ECO:0007669"/>
    <property type="project" value="UniProtKB-KW"/>
</dbReference>
<dbReference type="AlphaFoldDB" id="H3A9G7"/>
<dbReference type="Pfam" id="PF00270">
    <property type="entry name" value="DEAD"/>
    <property type="match status" value="1"/>
</dbReference>
<feature type="short sequence motif" description="Q motif" evidence="6">
    <location>
        <begin position="158"/>
        <end position="186"/>
    </location>
</feature>
<accession>H3A9G7</accession>
<dbReference type="GO" id="GO:0016787">
    <property type="term" value="F:hydrolase activity"/>
    <property type="evidence" value="ECO:0007669"/>
    <property type="project" value="UniProtKB-KW"/>
</dbReference>
<gene>
    <name evidence="10" type="primary">DDX28</name>
</gene>
<evidence type="ECO:0000259" key="9">
    <source>
        <dbReference type="PROSITE" id="PS51195"/>
    </source>
</evidence>
<dbReference type="CDD" id="cd18787">
    <property type="entry name" value="SF2_C_DEAD"/>
    <property type="match status" value="1"/>
</dbReference>
<evidence type="ECO:0000256" key="2">
    <source>
        <dbReference type="ARBA" id="ARBA00022741"/>
    </source>
</evidence>
<dbReference type="InterPro" id="IPR001650">
    <property type="entry name" value="Helicase_C-like"/>
</dbReference>
<evidence type="ECO:0000313" key="11">
    <source>
        <dbReference type="Proteomes" id="UP000008672"/>
    </source>
</evidence>
<dbReference type="GeneID" id="102356803"/>
<keyword evidence="11" id="KW-1185">Reference proteome</keyword>
<dbReference type="CTD" id="55794"/>
<dbReference type="InterPro" id="IPR014001">
    <property type="entry name" value="Helicase_ATP-bd"/>
</dbReference>
<dbReference type="OrthoDB" id="10256233at2759"/>
<dbReference type="GO" id="GO:0003724">
    <property type="term" value="F:RNA helicase activity"/>
    <property type="evidence" value="ECO:0007669"/>
    <property type="project" value="UniProtKB-EC"/>
</dbReference>
<dbReference type="GO" id="GO:0003676">
    <property type="term" value="F:nucleic acid binding"/>
    <property type="evidence" value="ECO:0007669"/>
    <property type="project" value="InterPro"/>
</dbReference>
<dbReference type="PROSITE" id="PS51195">
    <property type="entry name" value="Q_MOTIF"/>
    <property type="match status" value="1"/>
</dbReference>
<dbReference type="InterPro" id="IPR050079">
    <property type="entry name" value="DEAD_box_RNA_helicase"/>
</dbReference>
<dbReference type="Proteomes" id="UP000008672">
    <property type="component" value="Unassembled WGS sequence"/>
</dbReference>
<dbReference type="RefSeq" id="XP_006010709.1">
    <property type="nucleotide sequence ID" value="XM_006010647.3"/>
</dbReference>
<dbReference type="SMART" id="SM00487">
    <property type="entry name" value="DEXDc"/>
    <property type="match status" value="1"/>
</dbReference>
<dbReference type="PANTHER" id="PTHR47959:SF1">
    <property type="entry name" value="ATP-DEPENDENT RNA HELICASE DBPA"/>
    <property type="match status" value="1"/>
</dbReference>
<dbReference type="EMBL" id="AFYH01221058">
    <property type="status" value="NOT_ANNOTATED_CDS"/>
    <property type="molecule type" value="Genomic_DNA"/>
</dbReference>
<keyword evidence="3" id="KW-0378">Hydrolase</keyword>
<dbReference type="OMA" id="NGDMLMK"/>
<dbReference type="STRING" id="7897.ENSLACP00000006288"/>
<keyword evidence="5" id="KW-0067">ATP-binding</keyword>
<feature type="domain" description="Helicase ATP-binding" evidence="7">
    <location>
        <begin position="189"/>
        <end position="379"/>
    </location>
</feature>
<organism evidence="10 11">
    <name type="scientific">Latimeria chalumnae</name>
    <name type="common">Coelacanth</name>
    <dbReference type="NCBI Taxonomy" id="7897"/>
    <lineage>
        <taxon>Eukaryota</taxon>
        <taxon>Metazoa</taxon>
        <taxon>Chordata</taxon>
        <taxon>Craniata</taxon>
        <taxon>Vertebrata</taxon>
        <taxon>Euteleostomi</taxon>
        <taxon>Coelacanthiformes</taxon>
        <taxon>Coelacanthidae</taxon>
        <taxon>Latimeria</taxon>
    </lineage>
</organism>
<dbReference type="Ensembl" id="ENSLACT00000006341.2">
    <property type="protein sequence ID" value="ENSLACP00000006288.2"/>
    <property type="gene ID" value="ENSLACG00000005578.2"/>
</dbReference>
<dbReference type="GeneTree" id="ENSGT00940000161738"/>
<evidence type="ECO:0000313" key="10">
    <source>
        <dbReference type="Ensembl" id="ENSLACP00000006288.2"/>
    </source>
</evidence>
<dbReference type="Bgee" id="ENSLACG00000005578">
    <property type="expression patterns" value="Expressed in post-anal tail muscle and 2 other cell types or tissues"/>
</dbReference>
<evidence type="ECO:0000256" key="3">
    <source>
        <dbReference type="ARBA" id="ARBA00022801"/>
    </source>
</evidence>
<dbReference type="InterPro" id="IPR027417">
    <property type="entry name" value="P-loop_NTPase"/>
</dbReference>
<keyword evidence="2" id="KW-0547">Nucleotide-binding</keyword>
<evidence type="ECO:0000256" key="5">
    <source>
        <dbReference type="ARBA" id="ARBA00022840"/>
    </source>
</evidence>
<dbReference type="InterPro" id="IPR014014">
    <property type="entry name" value="RNA_helicase_DEAD_Q_motif"/>
</dbReference>
<evidence type="ECO:0000259" key="8">
    <source>
        <dbReference type="PROSITE" id="PS51194"/>
    </source>
</evidence>
<feature type="domain" description="Helicase C-terminal" evidence="8">
    <location>
        <begin position="408"/>
        <end position="561"/>
    </location>
</feature>
<reference evidence="10" key="2">
    <citation type="submission" date="2025-08" db="UniProtKB">
        <authorList>
            <consortium name="Ensembl"/>
        </authorList>
    </citation>
    <scope>IDENTIFICATION</scope>
</reference>
<dbReference type="Pfam" id="PF00271">
    <property type="entry name" value="Helicase_C"/>
    <property type="match status" value="1"/>
</dbReference>
<reference evidence="10" key="3">
    <citation type="submission" date="2025-09" db="UniProtKB">
        <authorList>
            <consortium name="Ensembl"/>
        </authorList>
    </citation>
    <scope>IDENTIFICATION</scope>
</reference>
<evidence type="ECO:0000259" key="7">
    <source>
        <dbReference type="PROSITE" id="PS51192"/>
    </source>
</evidence>
<dbReference type="EC" id="3.6.4.13" evidence="1"/>
<dbReference type="PROSITE" id="PS51194">
    <property type="entry name" value="HELICASE_CTER"/>
    <property type="match status" value="1"/>
</dbReference>
<protein>
    <recommendedName>
        <fullName evidence="1">RNA helicase</fullName>
        <ecNumber evidence="1">3.6.4.13</ecNumber>
    </recommendedName>
</protein>
<dbReference type="KEGG" id="lcm:102356803"/>
<keyword evidence="4" id="KW-0347">Helicase</keyword>
<dbReference type="SUPFAM" id="SSF52540">
    <property type="entry name" value="P-loop containing nucleoside triphosphate hydrolases"/>
    <property type="match status" value="1"/>
</dbReference>
<evidence type="ECO:0000256" key="1">
    <source>
        <dbReference type="ARBA" id="ARBA00012552"/>
    </source>
</evidence>
<dbReference type="SMART" id="SM00490">
    <property type="entry name" value="HELICc"/>
    <property type="match status" value="1"/>
</dbReference>